<evidence type="ECO:0000256" key="1">
    <source>
        <dbReference type="ARBA" id="ARBA00006484"/>
    </source>
</evidence>
<dbReference type="InterPro" id="IPR036291">
    <property type="entry name" value="NAD(P)-bd_dom_sf"/>
</dbReference>
<dbReference type="PANTHER" id="PTHR42760">
    <property type="entry name" value="SHORT-CHAIN DEHYDROGENASES/REDUCTASES FAMILY MEMBER"/>
    <property type="match status" value="1"/>
</dbReference>
<dbReference type="NCBIfam" id="NF005559">
    <property type="entry name" value="PRK07231.1"/>
    <property type="match status" value="1"/>
</dbReference>
<comment type="similarity">
    <text evidence="1">Belongs to the short-chain dehydrogenases/reductases (SDR) family.</text>
</comment>
<dbReference type="GO" id="GO:0016616">
    <property type="term" value="F:oxidoreductase activity, acting on the CH-OH group of donors, NAD or NADP as acceptor"/>
    <property type="evidence" value="ECO:0007669"/>
    <property type="project" value="TreeGrafter"/>
</dbReference>
<protein>
    <submittedName>
        <fullName evidence="2">Gluconate 5-dehydrogenase</fullName>
    </submittedName>
</protein>
<reference evidence="3" key="1">
    <citation type="submission" date="2016-10" db="EMBL/GenBank/DDBJ databases">
        <authorList>
            <person name="Varghese N."/>
            <person name="Submissions S."/>
        </authorList>
    </citation>
    <scope>NUCLEOTIDE SEQUENCE [LARGE SCALE GENOMIC DNA]</scope>
    <source>
        <strain evidence="3">DSM 15282</strain>
    </source>
</reference>
<dbReference type="FunFam" id="3.40.50.720:FF:000084">
    <property type="entry name" value="Short-chain dehydrogenase reductase"/>
    <property type="match status" value="1"/>
</dbReference>
<evidence type="ECO:0000313" key="2">
    <source>
        <dbReference type="EMBL" id="SFO63640.1"/>
    </source>
</evidence>
<keyword evidence="3" id="KW-1185">Reference proteome</keyword>
<proteinExistence type="inferred from homology"/>
<dbReference type="STRING" id="226506.SAMN04488519_1101"/>
<dbReference type="RefSeq" id="WP_091655125.1">
    <property type="nucleotide sequence ID" value="NZ_FOVW01000010.1"/>
</dbReference>
<dbReference type="PRINTS" id="PR00081">
    <property type="entry name" value="GDHRDH"/>
</dbReference>
<name>A0A1I5ITD9_9BACT</name>
<evidence type="ECO:0000313" key="3">
    <source>
        <dbReference type="Proteomes" id="UP000199564"/>
    </source>
</evidence>
<dbReference type="SUPFAM" id="SSF51735">
    <property type="entry name" value="NAD(P)-binding Rossmann-fold domains"/>
    <property type="match status" value="1"/>
</dbReference>
<organism evidence="2 3">
    <name type="scientific">Algoriphagus ornithinivorans</name>
    <dbReference type="NCBI Taxonomy" id="226506"/>
    <lineage>
        <taxon>Bacteria</taxon>
        <taxon>Pseudomonadati</taxon>
        <taxon>Bacteroidota</taxon>
        <taxon>Cytophagia</taxon>
        <taxon>Cytophagales</taxon>
        <taxon>Cyclobacteriaceae</taxon>
        <taxon>Algoriphagus</taxon>
    </lineage>
</organism>
<gene>
    <name evidence="2" type="ORF">SAMN04488519_1101</name>
</gene>
<dbReference type="InterPro" id="IPR020904">
    <property type="entry name" value="Sc_DH/Rdtase_CS"/>
</dbReference>
<accession>A0A1I5ITD9</accession>
<dbReference type="Proteomes" id="UP000199564">
    <property type="component" value="Unassembled WGS sequence"/>
</dbReference>
<dbReference type="EMBL" id="FOVW01000010">
    <property type="protein sequence ID" value="SFO63640.1"/>
    <property type="molecule type" value="Genomic_DNA"/>
</dbReference>
<dbReference type="PRINTS" id="PR00080">
    <property type="entry name" value="SDRFAMILY"/>
</dbReference>
<dbReference type="Pfam" id="PF13561">
    <property type="entry name" value="adh_short_C2"/>
    <property type="match status" value="1"/>
</dbReference>
<dbReference type="PIRSF" id="PIRSF000126">
    <property type="entry name" value="11-beta-HSD1"/>
    <property type="match status" value="1"/>
</dbReference>
<dbReference type="Gene3D" id="3.40.50.720">
    <property type="entry name" value="NAD(P)-binding Rossmann-like Domain"/>
    <property type="match status" value="1"/>
</dbReference>
<dbReference type="PROSITE" id="PS00061">
    <property type="entry name" value="ADH_SHORT"/>
    <property type="match status" value="1"/>
</dbReference>
<dbReference type="InterPro" id="IPR002347">
    <property type="entry name" value="SDR_fam"/>
</dbReference>
<dbReference type="AlphaFoldDB" id="A0A1I5ITD9"/>
<sequence>MTNFNQLPGIQLFSLKGKSAIITGGSKGLGFAMAAGLASAGANVMLVARNQEECEQSAKEIAEEYQVKAIGFSADVTQGDQMNAMAAKALESFGSIDILINSAGINIRGAIDELTEEDFKKVMDINVNGTWLASKAVISQMKNQKKGSIINLASTLGLVGLANRTPYTASKGAIVNMTKALGLELAPWNINVNAICPGPFLTEMNLPIADTEEGKKFIVGATALARWGELKEIQGAALFLASDAATYMVGSMVTVDGGWTAR</sequence>